<name>A0ABT1TTF9_9GAMM</name>
<dbReference type="EMBL" id="JANIBL010000032">
    <property type="protein sequence ID" value="MCQ8118062.1"/>
    <property type="molecule type" value="Genomic_DNA"/>
</dbReference>
<accession>A0ABT1TTF9</accession>
<gene>
    <name evidence="1" type="ORF">NP589_11555</name>
</gene>
<evidence type="ECO:0000313" key="2">
    <source>
        <dbReference type="Proteomes" id="UP001524570"/>
    </source>
</evidence>
<proteinExistence type="predicted"/>
<dbReference type="Proteomes" id="UP001524570">
    <property type="component" value="Unassembled WGS sequence"/>
</dbReference>
<sequence length="230" mass="26901">MLSISFDQLSRDDDFLIDLGNGVWLMDNHKWALLVWEETHNNFNSSKFSLIHVDYHWDGGYDFYDSDDEEQDLISANIERIKQFIHEEKLIRYDSFISPAIARGYIAEIHFYCKQNDFSDIGIDAGLLLKMNTHQHIYNTFDSLFNHQSKYPVIFDLCLDLFNNSTILYMGELWSENMIIAFLNGLKETIKNARVVTVSLSFGFSGTEEDTRYLAKLVIPLIKKWRKTEA</sequence>
<dbReference type="Pfam" id="PF12640">
    <property type="entry name" value="UPF0489"/>
    <property type="match status" value="1"/>
</dbReference>
<keyword evidence="2" id="KW-1185">Reference proteome</keyword>
<protein>
    <submittedName>
        <fullName evidence="1">UPF0489 family protein</fullName>
    </submittedName>
</protein>
<evidence type="ECO:0000313" key="1">
    <source>
        <dbReference type="EMBL" id="MCQ8118062.1"/>
    </source>
</evidence>
<comment type="caution">
    <text evidence="1">The sequence shown here is derived from an EMBL/GenBank/DDBJ whole genome shotgun (WGS) entry which is preliminary data.</text>
</comment>
<reference evidence="1 2" key="1">
    <citation type="submission" date="2022-07" db="EMBL/GenBank/DDBJ databases">
        <title>Methylomonas rivi sp. nov., Methylomonas rosea sp. nov., Methylomonas aureus sp. nov. and Methylomonas subterranea sp. nov., four novel methanotrophs isolated from a freshwater creek and the deep terrestrial subsurface.</title>
        <authorList>
            <person name="Abin C."/>
            <person name="Sankaranarayanan K."/>
            <person name="Garner C."/>
            <person name="Sindelar R."/>
            <person name="Kotary K."/>
            <person name="Garner R."/>
            <person name="Barclay S."/>
            <person name="Lawson P."/>
            <person name="Krumholz L."/>
        </authorList>
    </citation>
    <scope>NUCLEOTIDE SEQUENCE [LARGE SCALE GENOMIC DNA]</scope>
    <source>
        <strain evidence="1 2">WSC-7</strain>
    </source>
</reference>
<organism evidence="1 2">
    <name type="scientific">Methylomonas rosea</name>
    <dbReference type="NCBI Taxonomy" id="2952227"/>
    <lineage>
        <taxon>Bacteria</taxon>
        <taxon>Pseudomonadati</taxon>
        <taxon>Pseudomonadota</taxon>
        <taxon>Gammaproteobacteria</taxon>
        <taxon>Methylococcales</taxon>
        <taxon>Methylococcaceae</taxon>
        <taxon>Methylomonas</taxon>
    </lineage>
</organism>
<dbReference type="InterPro" id="IPR024131">
    <property type="entry name" value="UPF0489"/>
</dbReference>
<dbReference type="RefSeq" id="WP_256607126.1">
    <property type="nucleotide sequence ID" value="NZ_JANIBL010000032.1"/>
</dbReference>